<organism evidence="3 4">
    <name type="scientific">Aminicella lysinilytica</name>
    <dbReference type="NCBI Taxonomy" id="433323"/>
    <lineage>
        <taxon>Bacteria</taxon>
        <taxon>Bacillati</taxon>
        <taxon>Bacillota</taxon>
        <taxon>Clostridia</taxon>
        <taxon>Peptostreptococcales</taxon>
        <taxon>Anaerovoracaceae</taxon>
        <taxon>Aminicella</taxon>
    </lineage>
</organism>
<evidence type="ECO:0000313" key="3">
    <source>
        <dbReference type="EMBL" id="TDP54934.1"/>
    </source>
</evidence>
<proteinExistence type="predicted"/>
<evidence type="ECO:0000256" key="1">
    <source>
        <dbReference type="SAM" id="MobiDB-lite"/>
    </source>
</evidence>
<dbReference type="Proteomes" id="UP000295500">
    <property type="component" value="Unassembled WGS sequence"/>
</dbReference>
<comment type="caution">
    <text evidence="3">The sequence shown here is derived from an EMBL/GenBank/DDBJ whole genome shotgun (WGS) entry which is preliminary data.</text>
</comment>
<dbReference type="AlphaFoldDB" id="A0A4R6Q152"/>
<dbReference type="EMBL" id="SNXO01000019">
    <property type="protein sequence ID" value="TDP54934.1"/>
    <property type="molecule type" value="Genomic_DNA"/>
</dbReference>
<dbReference type="RefSeq" id="WP_133528528.1">
    <property type="nucleotide sequence ID" value="NZ_SNXO01000019.1"/>
</dbReference>
<feature type="compositionally biased region" description="Polar residues" evidence="1">
    <location>
        <begin position="106"/>
        <end position="124"/>
    </location>
</feature>
<name>A0A4R6Q152_9FIRM</name>
<feature type="region of interest" description="Disordered" evidence="1">
    <location>
        <begin position="89"/>
        <end position="127"/>
    </location>
</feature>
<sequence length="182" mass="20294">MANTEIRYEIKEYVGTVSRKKNGWNRELNIVSWNGQPPKYDLREWSDDHSHMGKGITLFADEMKTLVDAYTKYRNRRVVDDAKADEAKRNEQYWNDRNSRNYNNNAGTEPTGTADSPAATSTEDQQIDMGEGETLVEGSGSMVHKQGTLPDDGLTDEELAATVALGLDGTESVCAESSHVPF</sequence>
<protein>
    <recommendedName>
        <fullName evidence="2">Transcriptional coactivator p15 (PC4) C-terminal domain-containing protein</fullName>
    </recommendedName>
</protein>
<dbReference type="GO" id="GO:0003677">
    <property type="term" value="F:DNA binding"/>
    <property type="evidence" value="ECO:0007669"/>
    <property type="project" value="InterPro"/>
</dbReference>
<accession>A0A4R6Q152</accession>
<dbReference type="OrthoDB" id="7067273at2"/>
<evidence type="ECO:0000313" key="4">
    <source>
        <dbReference type="Proteomes" id="UP000295500"/>
    </source>
</evidence>
<gene>
    <name evidence="3" type="ORF">EV211_11915</name>
</gene>
<keyword evidence="4" id="KW-1185">Reference proteome</keyword>
<feature type="domain" description="Transcriptional coactivator p15 (PC4) C-terminal" evidence="2">
    <location>
        <begin position="21"/>
        <end position="69"/>
    </location>
</feature>
<dbReference type="InterPro" id="IPR003173">
    <property type="entry name" value="PC4_C"/>
</dbReference>
<evidence type="ECO:0000259" key="2">
    <source>
        <dbReference type="Pfam" id="PF02229"/>
    </source>
</evidence>
<dbReference type="Pfam" id="PF02229">
    <property type="entry name" value="PC4"/>
    <property type="match status" value="1"/>
</dbReference>
<dbReference type="Gene3D" id="2.30.31.70">
    <property type="match status" value="1"/>
</dbReference>
<reference evidence="3 4" key="1">
    <citation type="submission" date="2019-03" db="EMBL/GenBank/DDBJ databases">
        <title>Genomic Encyclopedia of Type Strains, Phase IV (KMG-IV): sequencing the most valuable type-strain genomes for metagenomic binning, comparative biology and taxonomic classification.</title>
        <authorList>
            <person name="Goeker M."/>
        </authorList>
    </citation>
    <scope>NUCLEOTIDE SEQUENCE [LARGE SCALE GENOMIC DNA]</scope>
    <source>
        <strain evidence="3 4">DSM 28287</strain>
    </source>
</reference>
<dbReference type="GO" id="GO:0006355">
    <property type="term" value="P:regulation of DNA-templated transcription"/>
    <property type="evidence" value="ECO:0007669"/>
    <property type="project" value="InterPro"/>
</dbReference>